<dbReference type="InterPro" id="IPR029016">
    <property type="entry name" value="GAF-like_dom_sf"/>
</dbReference>
<sequence length="295" mass="31311">MPRTITHQGPSSVPQSLPAAPPPIAPDDQGPLEKPSSLEKGITILASLSAAVQPMGLAELSRRTGLPKTTAYRLLGVLCAKGLAQRVGIDYAIGDRLATLAGPGPRMIPGTRPLVLPHMIRLYERTRQTVNLAVTRGLEIAYVERVYGHDRVSSPSDEVDRAPLHCTASGKVLLAFDHGLNSAFHDRGTLDRMTRRTIVGHAALDRELRMVRRRGVAYSREEFAEGVVCAAAPVFDGDGGVRMAVSVACPSRSAVSGEVTALVKHAAQAISATVVTALSAMTPRPRPDGPPASFL</sequence>
<evidence type="ECO:0000256" key="2">
    <source>
        <dbReference type="ARBA" id="ARBA00023125"/>
    </source>
</evidence>
<organism evidence="7 8">
    <name type="scientific">Microtetraspora malaysiensis</name>
    <dbReference type="NCBI Taxonomy" id="161358"/>
    <lineage>
        <taxon>Bacteria</taxon>
        <taxon>Bacillati</taxon>
        <taxon>Actinomycetota</taxon>
        <taxon>Actinomycetes</taxon>
        <taxon>Streptosporangiales</taxon>
        <taxon>Streptosporangiaceae</taxon>
        <taxon>Microtetraspora</taxon>
    </lineage>
</organism>
<dbReference type="InterPro" id="IPR036388">
    <property type="entry name" value="WH-like_DNA-bd_sf"/>
</dbReference>
<gene>
    <name evidence="7" type="ORF">ACFYXI_12010</name>
</gene>
<keyword evidence="2" id="KW-0238">DNA-binding</keyword>
<evidence type="ECO:0000259" key="6">
    <source>
        <dbReference type="PROSITE" id="PS51078"/>
    </source>
</evidence>
<dbReference type="InterPro" id="IPR050707">
    <property type="entry name" value="HTH_MetabolicPath_Reg"/>
</dbReference>
<protein>
    <submittedName>
        <fullName evidence="7">IclR family transcriptional regulator</fullName>
    </submittedName>
</protein>
<keyword evidence="8" id="KW-1185">Reference proteome</keyword>
<dbReference type="PANTHER" id="PTHR30136:SF24">
    <property type="entry name" value="HTH-TYPE TRANSCRIPTIONAL REPRESSOR ALLR"/>
    <property type="match status" value="1"/>
</dbReference>
<evidence type="ECO:0000256" key="4">
    <source>
        <dbReference type="SAM" id="MobiDB-lite"/>
    </source>
</evidence>
<dbReference type="Gene3D" id="3.30.450.40">
    <property type="match status" value="1"/>
</dbReference>
<dbReference type="PROSITE" id="PS51077">
    <property type="entry name" value="HTH_ICLR"/>
    <property type="match status" value="1"/>
</dbReference>
<evidence type="ECO:0000259" key="5">
    <source>
        <dbReference type="PROSITE" id="PS51077"/>
    </source>
</evidence>
<feature type="region of interest" description="Disordered" evidence="4">
    <location>
        <begin position="1"/>
        <end position="36"/>
    </location>
</feature>
<feature type="domain" description="HTH iclR-type" evidence="5">
    <location>
        <begin position="35"/>
        <end position="95"/>
    </location>
</feature>
<dbReference type="Gene3D" id="1.10.10.10">
    <property type="entry name" value="Winged helix-like DNA-binding domain superfamily/Winged helix DNA-binding domain"/>
    <property type="match status" value="1"/>
</dbReference>
<evidence type="ECO:0000256" key="1">
    <source>
        <dbReference type="ARBA" id="ARBA00023015"/>
    </source>
</evidence>
<accession>A0ABW6SMV0</accession>
<keyword evidence="3" id="KW-0804">Transcription</keyword>
<dbReference type="InterPro" id="IPR014757">
    <property type="entry name" value="Tscrpt_reg_IclR_C"/>
</dbReference>
<evidence type="ECO:0000313" key="8">
    <source>
        <dbReference type="Proteomes" id="UP001602013"/>
    </source>
</evidence>
<dbReference type="EMBL" id="JBIASD010000006">
    <property type="protein sequence ID" value="MFF3666311.1"/>
    <property type="molecule type" value="Genomic_DNA"/>
</dbReference>
<proteinExistence type="predicted"/>
<feature type="domain" description="IclR-ED" evidence="6">
    <location>
        <begin position="96"/>
        <end position="276"/>
    </location>
</feature>
<dbReference type="Pfam" id="PF01614">
    <property type="entry name" value="IclR_C"/>
    <property type="match status" value="1"/>
</dbReference>
<evidence type="ECO:0000313" key="7">
    <source>
        <dbReference type="EMBL" id="MFF3666311.1"/>
    </source>
</evidence>
<dbReference type="PROSITE" id="PS51078">
    <property type="entry name" value="ICLR_ED"/>
    <property type="match status" value="1"/>
</dbReference>
<dbReference type="InterPro" id="IPR005471">
    <property type="entry name" value="Tscrpt_reg_IclR_N"/>
</dbReference>
<reference evidence="7 8" key="1">
    <citation type="submission" date="2024-10" db="EMBL/GenBank/DDBJ databases">
        <title>The Natural Products Discovery Center: Release of the First 8490 Sequenced Strains for Exploring Actinobacteria Biosynthetic Diversity.</title>
        <authorList>
            <person name="Kalkreuter E."/>
            <person name="Kautsar S.A."/>
            <person name="Yang D."/>
            <person name="Bader C.D."/>
            <person name="Teijaro C.N."/>
            <person name="Fluegel L."/>
            <person name="Davis C.M."/>
            <person name="Simpson J.R."/>
            <person name="Lauterbach L."/>
            <person name="Steele A.D."/>
            <person name="Gui C."/>
            <person name="Meng S."/>
            <person name="Li G."/>
            <person name="Viehrig K."/>
            <person name="Ye F."/>
            <person name="Su P."/>
            <person name="Kiefer A.F."/>
            <person name="Nichols A."/>
            <person name="Cepeda A.J."/>
            <person name="Yan W."/>
            <person name="Fan B."/>
            <person name="Jiang Y."/>
            <person name="Adhikari A."/>
            <person name="Zheng C.-J."/>
            <person name="Schuster L."/>
            <person name="Cowan T.M."/>
            <person name="Smanski M.J."/>
            <person name="Chevrette M.G."/>
            <person name="De Carvalho L.P.S."/>
            <person name="Shen B."/>
        </authorList>
    </citation>
    <scope>NUCLEOTIDE SEQUENCE [LARGE SCALE GENOMIC DNA]</scope>
    <source>
        <strain evidence="7 8">NPDC002173</strain>
    </source>
</reference>
<evidence type="ECO:0000256" key="3">
    <source>
        <dbReference type="ARBA" id="ARBA00023163"/>
    </source>
</evidence>
<dbReference type="Pfam" id="PF09339">
    <property type="entry name" value="HTH_IclR"/>
    <property type="match status" value="1"/>
</dbReference>
<dbReference type="RefSeq" id="WP_387410747.1">
    <property type="nucleotide sequence ID" value="NZ_JBIASD010000006.1"/>
</dbReference>
<dbReference type="Proteomes" id="UP001602013">
    <property type="component" value="Unassembled WGS sequence"/>
</dbReference>
<name>A0ABW6SMV0_9ACTN</name>
<dbReference type="SUPFAM" id="SSF55781">
    <property type="entry name" value="GAF domain-like"/>
    <property type="match status" value="1"/>
</dbReference>
<dbReference type="SUPFAM" id="SSF46785">
    <property type="entry name" value="Winged helix' DNA-binding domain"/>
    <property type="match status" value="1"/>
</dbReference>
<comment type="caution">
    <text evidence="7">The sequence shown here is derived from an EMBL/GenBank/DDBJ whole genome shotgun (WGS) entry which is preliminary data.</text>
</comment>
<dbReference type="PANTHER" id="PTHR30136">
    <property type="entry name" value="HELIX-TURN-HELIX TRANSCRIPTIONAL REGULATOR, ICLR FAMILY"/>
    <property type="match status" value="1"/>
</dbReference>
<dbReference type="InterPro" id="IPR036390">
    <property type="entry name" value="WH_DNA-bd_sf"/>
</dbReference>
<dbReference type="SMART" id="SM00346">
    <property type="entry name" value="HTH_ICLR"/>
    <property type="match status" value="1"/>
</dbReference>
<keyword evidence="1" id="KW-0805">Transcription regulation</keyword>